<protein>
    <submittedName>
        <fullName evidence="4">Outer membrane protein OprM</fullName>
    </submittedName>
</protein>
<dbReference type="RefSeq" id="WP_246270578.1">
    <property type="nucleotide sequence ID" value="NZ_CADIKF010000061.1"/>
</dbReference>
<evidence type="ECO:0000313" key="4">
    <source>
        <dbReference type="EMBL" id="CAB3769085.1"/>
    </source>
</evidence>
<dbReference type="Pfam" id="PF02321">
    <property type="entry name" value="OEP"/>
    <property type="match status" value="2"/>
</dbReference>
<evidence type="ECO:0000256" key="1">
    <source>
        <dbReference type="ARBA" id="ARBA00007613"/>
    </source>
</evidence>
<organism evidence="4 5">
    <name type="scientific">Paraburkholderia solisilvae</name>
    <dbReference type="NCBI Taxonomy" id="624376"/>
    <lineage>
        <taxon>Bacteria</taxon>
        <taxon>Pseudomonadati</taxon>
        <taxon>Pseudomonadota</taxon>
        <taxon>Betaproteobacteria</taxon>
        <taxon>Burkholderiales</taxon>
        <taxon>Burkholderiaceae</taxon>
        <taxon>Paraburkholderia</taxon>
    </lineage>
</organism>
<evidence type="ECO:0000256" key="2">
    <source>
        <dbReference type="RuleBase" id="RU362097"/>
    </source>
</evidence>
<keyword evidence="2" id="KW-0472">Membrane</keyword>
<accession>A0A6J5EVL9</accession>
<feature type="region of interest" description="Disordered" evidence="3">
    <location>
        <begin position="507"/>
        <end position="540"/>
    </location>
</feature>
<dbReference type="NCBIfam" id="TIGR01845">
    <property type="entry name" value="outer_NodT"/>
    <property type="match status" value="1"/>
</dbReference>
<dbReference type="AlphaFoldDB" id="A0A6J5EVL9"/>
<comment type="subcellular location">
    <subcellularLocation>
        <location evidence="2">Cell membrane</location>
        <topology evidence="2">Lipid-anchor</topology>
    </subcellularLocation>
</comment>
<dbReference type="InterPro" id="IPR010131">
    <property type="entry name" value="MdtP/NodT-like"/>
</dbReference>
<keyword evidence="2" id="KW-0812">Transmembrane</keyword>
<name>A0A6J5EVL9_9BURK</name>
<keyword evidence="2" id="KW-1134">Transmembrane beta strand</keyword>
<keyword evidence="2" id="KW-0564">Palmitate</keyword>
<dbReference type="GO" id="GO:0015562">
    <property type="term" value="F:efflux transmembrane transporter activity"/>
    <property type="evidence" value="ECO:0007669"/>
    <property type="project" value="InterPro"/>
</dbReference>
<dbReference type="SUPFAM" id="SSF56954">
    <property type="entry name" value="Outer membrane efflux proteins (OEP)"/>
    <property type="match status" value="1"/>
</dbReference>
<dbReference type="GO" id="GO:0005886">
    <property type="term" value="C:plasma membrane"/>
    <property type="evidence" value="ECO:0007669"/>
    <property type="project" value="UniProtKB-SubCell"/>
</dbReference>
<keyword evidence="5" id="KW-1185">Reference proteome</keyword>
<evidence type="ECO:0000313" key="5">
    <source>
        <dbReference type="Proteomes" id="UP000494329"/>
    </source>
</evidence>
<comment type="similarity">
    <text evidence="1 2">Belongs to the outer membrane factor (OMF) (TC 1.B.17) family.</text>
</comment>
<dbReference type="InterPro" id="IPR003423">
    <property type="entry name" value="OMP_efflux"/>
</dbReference>
<dbReference type="Proteomes" id="UP000494329">
    <property type="component" value="Unassembled WGS sequence"/>
</dbReference>
<dbReference type="PANTHER" id="PTHR30203">
    <property type="entry name" value="OUTER MEMBRANE CATION EFFLUX PROTEIN"/>
    <property type="match status" value="1"/>
</dbReference>
<dbReference type="PANTHER" id="PTHR30203:SF33">
    <property type="entry name" value="BLR4455 PROTEIN"/>
    <property type="match status" value="1"/>
</dbReference>
<evidence type="ECO:0000256" key="3">
    <source>
        <dbReference type="SAM" id="MobiDB-lite"/>
    </source>
</evidence>
<dbReference type="Gene3D" id="2.20.200.10">
    <property type="entry name" value="Outer membrane efflux proteins (OEP)"/>
    <property type="match status" value="1"/>
</dbReference>
<gene>
    <name evidence="4" type="primary">oprM_18</name>
    <name evidence="4" type="ORF">LMG29739_05457</name>
</gene>
<sequence length="540" mass="58176">MKIVSLFVPPFTPFASPEPSAHARRGLPPSRPRRLFQHSVALAAMLCLTACAVGPDYRTPSTEVPQNFKEGANWQRAQANPQASLASDWWQMYHDDKLTELVEQSQKANQSIAAAEAAYRTALAIVQANQAQLFPMISADLSATRSRTPAGGAASGSATGSLTPGISNNFIAGVSASWELDLWGAIRRQVESAKSTAQATDAQLAGQRLSIAASVAIDYFELRQADIDIQLLEQQKDINSRILYMTQEAYRQGQASNDQVLVAQDNLENSIADLQTTQIAREQDEHAIAVLLGVPPANFSIAPDLTYSFAIPEVPLGVPSELLQRRYDVVAAERTAASANALIGVAEAAFFPTVTLSASGGFQHNTFANLFSLPNRFWTLGPDLAQTIFDGGARTAAVREARATYDQDVATYRNTVLTAFQTVEDSLSSVNHLRQQTQSFADILQRNQQLFASSNAQFDAGAASQQDVLTQQLTLLLAQQNLNDTQGLLAQSSVALIRNLGGGWDYKDMQTASDNSAPSRAPAGEPTSNQPTSTPTPPPR</sequence>
<dbReference type="EMBL" id="CADIKF010000061">
    <property type="protein sequence ID" value="CAB3769085.1"/>
    <property type="molecule type" value="Genomic_DNA"/>
</dbReference>
<proteinExistence type="inferred from homology"/>
<keyword evidence="2" id="KW-0449">Lipoprotein</keyword>
<reference evidence="4 5" key="1">
    <citation type="submission" date="2020-04" db="EMBL/GenBank/DDBJ databases">
        <authorList>
            <person name="De Canck E."/>
        </authorList>
    </citation>
    <scope>NUCLEOTIDE SEQUENCE [LARGE SCALE GENOMIC DNA]</scope>
    <source>
        <strain evidence="4 5">LMG 29739</strain>
    </source>
</reference>
<dbReference type="Gene3D" id="1.20.1600.10">
    <property type="entry name" value="Outer membrane efflux proteins (OEP)"/>
    <property type="match status" value="1"/>
</dbReference>